<feature type="region of interest" description="Disordered" evidence="1">
    <location>
        <begin position="133"/>
        <end position="152"/>
    </location>
</feature>
<name>A0A1D9PT03_SCLS1</name>
<reference evidence="4" key="1">
    <citation type="journal article" date="2017" name="Genome Biol. Evol.">
        <title>The complete genome sequence of the phytopathogenic fungus Sclerotinia sclerotiorum reveals insights into the genome architecture of broad host range pathogens.</title>
        <authorList>
            <person name="Derbyshire M."/>
            <person name="Denton-Giles M."/>
            <person name="Hegedus D."/>
            <person name="Seifbarghy S."/>
            <person name="Rollins J."/>
            <person name="van Kan J."/>
            <person name="Seidl M.F."/>
            <person name="Faino L."/>
            <person name="Mbengue M."/>
            <person name="Navaud O."/>
            <person name="Raffaele S."/>
            <person name="Hammond-Kosack K."/>
            <person name="Heard S."/>
            <person name="Oliver R."/>
        </authorList>
    </citation>
    <scope>NUCLEOTIDE SEQUENCE [LARGE SCALE GENOMIC DNA]</scope>
    <source>
        <strain evidence="4">ATCC 18683 / 1980 / Ss-1</strain>
    </source>
</reference>
<sequence>MAFSLQTQVLVDGQWVTRTIDTHTLLQRQNRMDDTAVENTMETIRPPVRGVLTQTIVPSPLVHWILPIRLRGQEYNDVAFIGDTFVEIRRLGIGPHLFEVIRKDDFGSRIRNASVLGSLEDYEKDQVRIKEESEDVDMINSSAAGDSPPSPSVFLPPQILVLQLEEDTSGDCVFLMLHQSNDGSWKFISSRRRLSKAMNKLQPGTHLSIDPSSRYMAVGGSEQCFTIQAFNTRTELNRQCANGEELRFIESEKIVFCTGAILKLVFLHPPAGSDDDIILLLIATTNGKPRMRLYSWRAGDPLSTVRTRNPSKKGHTLHDIPLLVIPLRFQTAFILVNKHSMTVYKGILEGAPESISIDHTPKPPLKLYQGSDTPLWTAWAKPTRLPYHIAEHDDIYLAREDGWICLLAISLENGDPDFTTLLTDVGEMQCNIGQAFACADCTLSSDPELQGDDVLVSGGEASMGGTYLIAAREQPNVKKDTQNWTPAMDLVAVSNNSKPNLDINTRPQSFVPIPDSIFVCSGKGESSSITELRYGIEAILGLDLEFHSTVTKAWILPSEVYSGLVGGDDWILLSLDDRSAVLQVSLDRTNAEELDPSLTQLDLTSRTIVTDVSGNRAIQVTEQSIIILDSGRCTTIDGSDMMGFPQASSISSSFINDAVTSNGKVLFTTYHKEQRLLRALDAVFDNSAWPPTILCAPKTISSWTRDGGEVTCIAKSVDPQYQQDLVIAGKRKDAEIFLLFITREEFHLRVPTVYEGCSYDLRALGSIIVMPSQTPFNFTVLCGTLTGLVISLEIVQSGRNFYIHRSRCDRFGGSVATLTNGDQAGDSKCLFVNCDENIFKISPYFSSTRGRAPRKKTTRMNMKADQIWLVDELNTTLQQPNINSILPLTSESSADTDLLLISHNRLLFARMGMKRKTVPRRIPIRGTPYRIIHSDSRNAFVVGACIDGRSTLYFVDPKSGENLSDPRDGKRGAQVNFVAGLGRFDDKILCIYEWLYSHDPYTWNFLVVCTSGGRVLVISTNSDDSSVASSGRSKICFWTVTQFKHFTSVYSVVGDSEGLYYCARKDNEVKLYYSMLNKEDKKFEQFPAEAKLLSPAISLSYDSGKIYALTRHHSLQILEVIKTNGSVHLRHTHTDQFQHESLHHLIGRPNIFGGLDKSRINLVSDRSKSVVGLCASSGMKVDTLDTIFEAQLPASVIRFRSANCRPVWDSSWKVHKAEDVVVDPTGLRSLGAIHNDEMDSETLGLGIDGSLYHFTILDIRAWQFLKFVANLARSSGLVGGRPWEGLTELEPKQESKHMQVDGDILRRLIENEKLEDLFRIGQDQTDENKREFKTFCMLLEMMHEGKLETSDDPFVYIEQAYDDLEAFLRPVM</sequence>
<dbReference type="Proteomes" id="UP000177798">
    <property type="component" value="Chromosome 1"/>
</dbReference>
<dbReference type="EMBL" id="CP017814">
    <property type="protein sequence ID" value="APA05759.1"/>
    <property type="molecule type" value="Genomic_DNA"/>
</dbReference>
<gene>
    <name evidence="3" type="ORF">sscle_01g005290</name>
</gene>
<evidence type="ECO:0000313" key="4">
    <source>
        <dbReference type="Proteomes" id="UP000177798"/>
    </source>
</evidence>
<feature type="domain" description="RSE1/DDB1/CPSF1 first beta-propeller" evidence="2">
    <location>
        <begin position="62"/>
        <end position="473"/>
    </location>
</feature>
<dbReference type="Gene3D" id="2.130.10.10">
    <property type="entry name" value="YVTN repeat-like/Quinoprotein amine dehydrogenase"/>
    <property type="match status" value="2"/>
</dbReference>
<evidence type="ECO:0000313" key="3">
    <source>
        <dbReference type="EMBL" id="APA05759.1"/>
    </source>
</evidence>
<proteinExistence type="predicted"/>
<organism evidence="3 4">
    <name type="scientific">Sclerotinia sclerotiorum (strain ATCC 18683 / 1980 / Ss-1)</name>
    <name type="common">White mold</name>
    <name type="synonym">Whetzelinia sclerotiorum</name>
    <dbReference type="NCBI Taxonomy" id="665079"/>
    <lineage>
        <taxon>Eukaryota</taxon>
        <taxon>Fungi</taxon>
        <taxon>Dikarya</taxon>
        <taxon>Ascomycota</taxon>
        <taxon>Pezizomycotina</taxon>
        <taxon>Leotiomycetes</taxon>
        <taxon>Helotiales</taxon>
        <taxon>Sclerotiniaceae</taxon>
        <taxon>Sclerotinia</taxon>
    </lineage>
</organism>
<evidence type="ECO:0000256" key="1">
    <source>
        <dbReference type="SAM" id="MobiDB-lite"/>
    </source>
</evidence>
<dbReference type="OrthoDB" id="20774at2759"/>
<dbReference type="SUPFAM" id="SSF50960">
    <property type="entry name" value="TolB, C-terminal domain"/>
    <property type="match status" value="1"/>
</dbReference>
<evidence type="ECO:0000259" key="2">
    <source>
        <dbReference type="Pfam" id="PF10433"/>
    </source>
</evidence>
<dbReference type="PANTHER" id="PTHR10644">
    <property type="entry name" value="DNA REPAIR/RNA PROCESSING CPSF FAMILY"/>
    <property type="match status" value="1"/>
</dbReference>
<accession>A0A1D9PT03</accession>
<dbReference type="InterPro" id="IPR050358">
    <property type="entry name" value="RSE1/DDB1/CFT1"/>
</dbReference>
<dbReference type="VEuPathDB" id="FungiDB:sscle_01g005290"/>
<dbReference type="InterPro" id="IPR018846">
    <property type="entry name" value="Beta-prop_RSE1/DDB1/CPSF1_1st"/>
</dbReference>
<dbReference type="Pfam" id="PF10433">
    <property type="entry name" value="Beta-prop_RSE1_1st"/>
    <property type="match status" value="1"/>
</dbReference>
<protein>
    <recommendedName>
        <fullName evidence="2">RSE1/DDB1/CPSF1 first beta-propeller domain-containing protein</fullName>
    </recommendedName>
</protein>
<dbReference type="InterPro" id="IPR015943">
    <property type="entry name" value="WD40/YVTN_repeat-like_dom_sf"/>
</dbReference>